<protein>
    <recommendedName>
        <fullName evidence="3">FAD binding domain-containing protein</fullName>
    </recommendedName>
</protein>
<evidence type="ECO:0000313" key="2">
    <source>
        <dbReference type="Proteomes" id="UP001500711"/>
    </source>
</evidence>
<accession>A0ABP7CD12</accession>
<dbReference type="EMBL" id="BAABBE010000049">
    <property type="protein sequence ID" value="GAA3685201.1"/>
    <property type="molecule type" value="Genomic_DNA"/>
</dbReference>
<dbReference type="Proteomes" id="UP001500711">
    <property type="component" value="Unassembled WGS sequence"/>
</dbReference>
<reference evidence="2" key="1">
    <citation type="journal article" date="2019" name="Int. J. Syst. Evol. Microbiol.">
        <title>The Global Catalogue of Microorganisms (GCM) 10K type strain sequencing project: providing services to taxonomists for standard genome sequencing and annotation.</title>
        <authorList>
            <consortium name="The Broad Institute Genomics Platform"/>
            <consortium name="The Broad Institute Genome Sequencing Center for Infectious Disease"/>
            <person name="Wu L."/>
            <person name="Ma J."/>
        </authorList>
    </citation>
    <scope>NUCLEOTIDE SEQUENCE [LARGE SCALE GENOMIC DNA]</scope>
    <source>
        <strain evidence="2">JCM 17494</strain>
    </source>
</reference>
<proteinExistence type="predicted"/>
<sequence length="101" mass="10541">MQRIVNRARAVPVQAAGDKVQTLHRGLLEMDDVTVIGGGAAGLAATTVADRAGELIHEPVLAVHTGMFTGTLATHSRSPGCGPVAADRHEQLAARHTARCR</sequence>
<gene>
    <name evidence="1" type="ORF">GCM10022267_85010</name>
</gene>
<name>A0ABP7CD12_9PSEU</name>
<evidence type="ECO:0000313" key="1">
    <source>
        <dbReference type="EMBL" id="GAA3685201.1"/>
    </source>
</evidence>
<comment type="caution">
    <text evidence="1">The sequence shown here is derived from an EMBL/GenBank/DDBJ whole genome shotgun (WGS) entry which is preliminary data.</text>
</comment>
<organism evidence="1 2">
    <name type="scientific">Lentzea roselyniae</name>
    <dbReference type="NCBI Taxonomy" id="531940"/>
    <lineage>
        <taxon>Bacteria</taxon>
        <taxon>Bacillati</taxon>
        <taxon>Actinomycetota</taxon>
        <taxon>Actinomycetes</taxon>
        <taxon>Pseudonocardiales</taxon>
        <taxon>Pseudonocardiaceae</taxon>
        <taxon>Lentzea</taxon>
    </lineage>
</organism>
<evidence type="ECO:0008006" key="3">
    <source>
        <dbReference type="Google" id="ProtNLM"/>
    </source>
</evidence>
<keyword evidence="2" id="KW-1185">Reference proteome</keyword>